<evidence type="ECO:0000313" key="7">
    <source>
        <dbReference type="EMBL" id="TDC76162.1"/>
    </source>
</evidence>
<proteinExistence type="predicted"/>
<dbReference type="InterPro" id="IPR022385">
    <property type="entry name" value="Rhs_assc_core"/>
</dbReference>
<feature type="transmembrane region" description="Helical" evidence="3">
    <location>
        <begin position="246"/>
        <end position="275"/>
    </location>
</feature>
<dbReference type="SUPFAM" id="SSF63829">
    <property type="entry name" value="Calcium-dependent phosphotriesterase"/>
    <property type="match status" value="1"/>
</dbReference>
<dbReference type="PANTHER" id="PTHR32305">
    <property type="match status" value="1"/>
</dbReference>
<dbReference type="Pfam" id="PF05593">
    <property type="entry name" value="RHS_repeat"/>
    <property type="match status" value="8"/>
</dbReference>
<dbReference type="Gene3D" id="2.180.10.10">
    <property type="entry name" value="RHS repeat-associated core"/>
    <property type="match status" value="3"/>
</dbReference>
<dbReference type="Gene3D" id="1.10.287.1060">
    <property type="entry name" value="ESAT-6-like"/>
    <property type="match status" value="1"/>
</dbReference>
<dbReference type="InterPro" id="IPR036689">
    <property type="entry name" value="ESAT-6-like_sf"/>
</dbReference>
<keyword evidence="3" id="KW-1133">Transmembrane helix</keyword>
<feature type="domain" description="Teneurin-like YD-shell" evidence="6">
    <location>
        <begin position="1082"/>
        <end position="1350"/>
    </location>
</feature>
<dbReference type="NCBIfam" id="TIGR01643">
    <property type="entry name" value="YD_repeat_2x"/>
    <property type="match status" value="12"/>
</dbReference>
<feature type="compositionally biased region" description="Basic and acidic residues" evidence="2">
    <location>
        <begin position="135"/>
        <end position="147"/>
    </location>
</feature>
<gene>
    <name evidence="7" type="ORF">E1283_10455</name>
</gene>
<dbReference type="InterPro" id="IPR045351">
    <property type="entry name" value="DUF6531"/>
</dbReference>
<keyword evidence="8" id="KW-1185">Reference proteome</keyword>
<dbReference type="Pfam" id="PF14412">
    <property type="entry name" value="AHH"/>
    <property type="match status" value="1"/>
</dbReference>
<evidence type="ECO:0000256" key="3">
    <source>
        <dbReference type="SAM" id="Phobius"/>
    </source>
</evidence>
<feature type="region of interest" description="Disordered" evidence="2">
    <location>
        <begin position="123"/>
        <end position="184"/>
    </location>
</feature>
<dbReference type="Pfam" id="PF20148">
    <property type="entry name" value="DUF6531"/>
    <property type="match status" value="1"/>
</dbReference>
<feature type="region of interest" description="Disordered" evidence="2">
    <location>
        <begin position="1"/>
        <end position="23"/>
    </location>
</feature>
<dbReference type="SUPFAM" id="SSF140453">
    <property type="entry name" value="EsxAB dimer-like"/>
    <property type="match status" value="1"/>
</dbReference>
<dbReference type="RefSeq" id="WP_132817676.1">
    <property type="nucleotide sequence ID" value="NZ_SMKI01000083.1"/>
</dbReference>
<dbReference type="PRINTS" id="PR00394">
    <property type="entry name" value="RHSPROTEIN"/>
</dbReference>
<feature type="compositionally biased region" description="Basic and acidic residues" evidence="2">
    <location>
        <begin position="1120"/>
        <end position="1135"/>
    </location>
</feature>
<dbReference type="InterPro" id="IPR056823">
    <property type="entry name" value="TEN-like_YD-shell"/>
</dbReference>
<protein>
    <recommendedName>
        <fullName evidence="9">Type IV secretion protein Rhs</fullName>
    </recommendedName>
</protein>
<feature type="domain" description="Putative T7SS secretion signal" evidence="5">
    <location>
        <begin position="19"/>
        <end position="194"/>
    </location>
</feature>
<dbReference type="InterPro" id="IPR049082">
    <property type="entry name" value="T7SS_signal"/>
</dbReference>
<dbReference type="Proteomes" id="UP000295345">
    <property type="component" value="Unassembled WGS sequence"/>
</dbReference>
<dbReference type="OrthoDB" id="4981820at2"/>
<evidence type="ECO:0000259" key="4">
    <source>
        <dbReference type="Pfam" id="PF20148"/>
    </source>
</evidence>
<evidence type="ECO:0000259" key="6">
    <source>
        <dbReference type="Pfam" id="PF25023"/>
    </source>
</evidence>
<keyword evidence="3" id="KW-0812">Transmembrane</keyword>
<evidence type="ECO:0000256" key="1">
    <source>
        <dbReference type="ARBA" id="ARBA00022737"/>
    </source>
</evidence>
<organism evidence="7 8">
    <name type="scientific">Streptomyces hainanensis</name>
    <dbReference type="NCBI Taxonomy" id="402648"/>
    <lineage>
        <taxon>Bacteria</taxon>
        <taxon>Bacillati</taxon>
        <taxon>Actinomycetota</taxon>
        <taxon>Actinomycetes</taxon>
        <taxon>Kitasatosporales</taxon>
        <taxon>Streptomycetaceae</taxon>
        <taxon>Streptomyces</taxon>
    </lineage>
</organism>
<accession>A0A4R4TLI6</accession>
<dbReference type="InterPro" id="IPR006530">
    <property type="entry name" value="YD"/>
</dbReference>
<dbReference type="InterPro" id="IPR032871">
    <property type="entry name" value="AHH_dom_containing"/>
</dbReference>
<feature type="domain" description="DUF6531" evidence="4">
    <location>
        <begin position="351"/>
        <end position="423"/>
    </location>
</feature>
<evidence type="ECO:0000313" key="8">
    <source>
        <dbReference type="Proteomes" id="UP000295345"/>
    </source>
</evidence>
<sequence length="1507" mass="164258">MARPSDWSPLDMDSDPTPGNPDEVRELADELQTFADDVGEALARVQGMADDRAVQDWAGLSAEAFRSEFDGVPGNLRKLHTSYDLAARALQTYWPKLETAQGMADRALDRAITAQAELSSAQSALSDAQDWVSRAGDEAERLEREGEREDVEQPSEAEVRAATRDATAAGQARSDAQGRVDSAEGSLSAARELACQAQEMREDAAGACASDIDEASDAGIQNRRWWEDVTHWVSENWDTIVEVCKVVVAVLGIVVLIIGGPLAWVVLAAALVVLADTLYDYANGRASLWDVAFAALDCIPGMRGLTTLGGLARGLRGLASTGLRGLAAGARGLGQGIRRMGRHIRGLALCGDPVDMATGELVMSAVDIDLPGVLPLVLERHHRTSVRTGLLFGPSWASTLDQRLLLEPDGVVFAAADGMTLHYPVPPPDDDVLPVEGPHWPLSWDGQAGGEMALWRDDLALTLHFRPVPGRPATALPLTAISDRNGNTITVAYDAAGLPLEIVHHGGYRVGITCDEGHVSRLTLLSAPDRPVLLRYDYDEHGDLTAVTNSSGRPLRLGYDDRHQVTGWEDRNGSWYRYVYDAAGRCVATHGSDGVLDYTFDYVTEARTTIATDSLGRSRRYRFNDSYQLVAETDALGNTVHRSWDRRDKPLTHTDELGGVTRLRWDTAGNLTAVARPDGATTRARYNGLNLPVEVTGFDGAVRHQEWDERGNCVAVTEATGATTHFTHDPSGALSTVTDATGASQRFTNDAAGLPVRSVDPLGAESHLEYDAFGRAVAITTPLGAVTRHTWTVEGRLASRRQPDGAVERWTYDAEGNCVTHTDALGRTTSYEYTHFDQLAARTTPDEARLDFGYDTELRLTSVTDPTGRTWSYRHDAAGNVVAETDFDGRTVTYGYDAAGRLVTRVNALGQTTGFAYDEVGQQVRKTVDGVTTTFTHDVAGRLLTATAPEVALTLSYDAAGYTTAETVNGRTLATSYDVLGRPVERTTPAGVTTAHGYDMAGRRTSLRLADRLMAFGHDAAGRETRRAVGDGRTEITQVWDGVDRLTGQTLLAPGDRRTVIDRSYGYRADGTLATLDDQRSGRHTFGIDPAGRVTSVRAAGRTETYTWDRAGNQTSASWPDRHPEPESRGGRRYDGGRVIRAGGVHYEYDAAGRVVVRRRTRLSRKPDVWRYAWDAEDRLTSVTTPDGTRWHYLYDAFGRRVVKRRLADDGETVAEETRFAWDGTHLVEQTTEITGEPRTVTISWGRDESRPLAQVERRTSADSPQDAVDERFYTIVTDLVGTPTELVDERGEIAWHADATLWGLTARPPRSGVDTPLRFPGQYADGETQFHYNFLRHYDPTTARYVTPDPLGLDAGPNAQAYVPDPLSWIDYLGLASCSQILSRNLAREGRAVGPGQAAAHIVPAGLNRGGAPGIRALLSRYRVDINDAANGIPLGHPRPHNFTHTNLFLGRLNRRLHLIVAEGVDQGAGARAIRTDLRNELRSIGHQIQAELATGSPGPFAYWTA</sequence>
<dbReference type="NCBIfam" id="TIGR03696">
    <property type="entry name" value="Rhs_assc_core"/>
    <property type="match status" value="1"/>
</dbReference>
<comment type="caution">
    <text evidence="7">The sequence shown here is derived from an EMBL/GenBank/DDBJ whole genome shotgun (WGS) entry which is preliminary data.</text>
</comment>
<dbReference type="InterPro" id="IPR031325">
    <property type="entry name" value="RHS_repeat"/>
</dbReference>
<keyword evidence="3" id="KW-0472">Membrane</keyword>
<evidence type="ECO:0008006" key="9">
    <source>
        <dbReference type="Google" id="ProtNLM"/>
    </source>
</evidence>
<reference evidence="7 8" key="1">
    <citation type="submission" date="2019-03" db="EMBL/GenBank/DDBJ databases">
        <title>Draft genome sequences of novel Actinobacteria.</title>
        <authorList>
            <person name="Sahin N."/>
            <person name="Ay H."/>
            <person name="Saygin H."/>
        </authorList>
    </citation>
    <scope>NUCLEOTIDE SEQUENCE [LARGE SCALE GENOMIC DNA]</scope>
    <source>
        <strain evidence="7 8">DSM 41900</strain>
    </source>
</reference>
<dbReference type="Pfam" id="PF21725">
    <property type="entry name" value="T7SS_signal"/>
    <property type="match status" value="1"/>
</dbReference>
<feature type="region of interest" description="Disordered" evidence="2">
    <location>
        <begin position="1105"/>
        <end position="1135"/>
    </location>
</feature>
<dbReference type="EMBL" id="SMKI01000083">
    <property type="protein sequence ID" value="TDC76162.1"/>
    <property type="molecule type" value="Genomic_DNA"/>
</dbReference>
<evidence type="ECO:0000259" key="5">
    <source>
        <dbReference type="Pfam" id="PF21725"/>
    </source>
</evidence>
<dbReference type="InterPro" id="IPR050708">
    <property type="entry name" value="T6SS_VgrG/RHS"/>
</dbReference>
<feature type="compositionally biased region" description="Low complexity" evidence="2">
    <location>
        <begin position="164"/>
        <end position="173"/>
    </location>
</feature>
<dbReference type="PANTHER" id="PTHR32305:SF15">
    <property type="entry name" value="PROTEIN RHSA-RELATED"/>
    <property type="match status" value="1"/>
</dbReference>
<name>A0A4R4TLI6_9ACTN</name>
<dbReference type="Pfam" id="PF25023">
    <property type="entry name" value="TEN_YD-shell"/>
    <property type="match status" value="1"/>
</dbReference>
<evidence type="ECO:0000256" key="2">
    <source>
        <dbReference type="SAM" id="MobiDB-lite"/>
    </source>
</evidence>
<keyword evidence="1" id="KW-0677">Repeat</keyword>